<evidence type="ECO:0000313" key="3">
    <source>
        <dbReference type="EMBL" id="OEU16645.1"/>
    </source>
</evidence>
<accession>A0A1E7FF12</accession>
<feature type="non-terminal residue" evidence="3">
    <location>
        <position position="268"/>
    </location>
</feature>
<keyword evidence="4" id="KW-1185">Reference proteome</keyword>
<dbReference type="PANTHER" id="PTHR12463">
    <property type="entry name" value="OXYGENASE-RELATED"/>
    <property type="match status" value="1"/>
</dbReference>
<dbReference type="InParanoid" id="A0A1E7FF12"/>
<feature type="region of interest" description="Disordered" evidence="1">
    <location>
        <begin position="37"/>
        <end position="56"/>
    </location>
</feature>
<dbReference type="Pfam" id="PF13532">
    <property type="entry name" value="2OG-FeII_Oxy_2"/>
    <property type="match status" value="1"/>
</dbReference>
<dbReference type="KEGG" id="fcy:FRACYDRAFT_185395"/>
<dbReference type="Proteomes" id="UP000095751">
    <property type="component" value="Unassembled WGS sequence"/>
</dbReference>
<evidence type="ECO:0000256" key="1">
    <source>
        <dbReference type="SAM" id="MobiDB-lite"/>
    </source>
</evidence>
<dbReference type="PANTHER" id="PTHR12463:SF1">
    <property type="entry name" value="2-OXOGLUTARATE AND FE-DEPENDENT OXYGENASE FAMILY PROTEIN"/>
    <property type="match status" value="1"/>
</dbReference>
<evidence type="ECO:0000259" key="2">
    <source>
        <dbReference type="PROSITE" id="PS51471"/>
    </source>
</evidence>
<dbReference type="AlphaFoldDB" id="A0A1E7FF12"/>
<organism evidence="3 4">
    <name type="scientific">Fragilariopsis cylindrus CCMP1102</name>
    <dbReference type="NCBI Taxonomy" id="635003"/>
    <lineage>
        <taxon>Eukaryota</taxon>
        <taxon>Sar</taxon>
        <taxon>Stramenopiles</taxon>
        <taxon>Ochrophyta</taxon>
        <taxon>Bacillariophyta</taxon>
        <taxon>Bacillariophyceae</taxon>
        <taxon>Bacillariophycidae</taxon>
        <taxon>Bacillariales</taxon>
        <taxon>Bacillariaceae</taxon>
        <taxon>Fragilariopsis</taxon>
    </lineage>
</organism>
<sequence length="268" mass="29802">MVVSWELKNDNISNSTNKNINSGELFLDYATVTKKSKAKQQGEYEKGEASRPDCTSTTDHVYVPGLVVVENFLTEAEEELLVAILTGPQAPWAPQQSNMSQTGSVKRRVQHYGYVFDYRTADVLRRDVEEESGRLDPDANCPPLPSIPKMIFSDLNQMTLNQYKTGEGIGSHVDTPSAFGDGLISISLSSGIVMEFQKVTVGNDDDGNKVSPKNIKKLVYLPRRSLVLMSGACRYEWEHHIVTRRTDTHNGVVIPRGLRVSLTLRTAL</sequence>
<dbReference type="Gene3D" id="2.60.120.590">
    <property type="entry name" value="Alpha-ketoglutarate-dependent dioxygenase AlkB-like"/>
    <property type="match status" value="1"/>
</dbReference>
<dbReference type="GO" id="GO:0016491">
    <property type="term" value="F:oxidoreductase activity"/>
    <property type="evidence" value="ECO:0007669"/>
    <property type="project" value="TreeGrafter"/>
</dbReference>
<protein>
    <recommendedName>
        <fullName evidence="2">Fe2OG dioxygenase domain-containing protein</fullName>
    </recommendedName>
</protein>
<dbReference type="GO" id="GO:0070988">
    <property type="term" value="P:demethylation"/>
    <property type="evidence" value="ECO:0007669"/>
    <property type="project" value="InterPro"/>
</dbReference>
<proteinExistence type="predicted"/>
<name>A0A1E7FF12_9STRA</name>
<feature type="domain" description="Fe2OG dioxygenase" evidence="2">
    <location>
        <begin position="154"/>
        <end position="268"/>
    </location>
</feature>
<reference evidence="3 4" key="1">
    <citation type="submission" date="2016-09" db="EMBL/GenBank/DDBJ databases">
        <title>Extensive genetic diversity and differential bi-allelic expression allows diatom success in the polar Southern Ocean.</title>
        <authorList>
            <consortium name="DOE Joint Genome Institute"/>
            <person name="Mock T."/>
            <person name="Otillar R.P."/>
            <person name="Strauss J."/>
            <person name="Dupont C."/>
            <person name="Frickenhaus S."/>
            <person name="Maumus F."/>
            <person name="Mcmullan M."/>
            <person name="Sanges R."/>
            <person name="Schmutz J."/>
            <person name="Toseland A."/>
            <person name="Valas R."/>
            <person name="Veluchamy A."/>
            <person name="Ward B.J."/>
            <person name="Allen A."/>
            <person name="Barry K."/>
            <person name="Falciatore A."/>
            <person name="Ferrante M."/>
            <person name="Fortunato A.E."/>
            <person name="Gloeckner G."/>
            <person name="Gruber A."/>
            <person name="Hipkin R."/>
            <person name="Janech M."/>
            <person name="Kroth P."/>
            <person name="Leese F."/>
            <person name="Lindquist E."/>
            <person name="Lyon B.R."/>
            <person name="Martin J."/>
            <person name="Mayer C."/>
            <person name="Parker M."/>
            <person name="Quesneville H."/>
            <person name="Raymond J."/>
            <person name="Uhlig C."/>
            <person name="Valentin K.U."/>
            <person name="Worden A.Z."/>
            <person name="Armbrust E.V."/>
            <person name="Bowler C."/>
            <person name="Green B."/>
            <person name="Moulton V."/>
            <person name="Van Oosterhout C."/>
            <person name="Grigoriev I."/>
        </authorList>
    </citation>
    <scope>NUCLEOTIDE SEQUENCE [LARGE SCALE GENOMIC DNA]</scope>
    <source>
        <strain evidence="3 4">CCMP1102</strain>
    </source>
</reference>
<dbReference type="InterPro" id="IPR027450">
    <property type="entry name" value="AlkB-like"/>
</dbReference>
<dbReference type="EMBL" id="KV784358">
    <property type="protein sequence ID" value="OEU16645.1"/>
    <property type="molecule type" value="Genomic_DNA"/>
</dbReference>
<dbReference type="PROSITE" id="PS51471">
    <property type="entry name" value="FE2OG_OXY"/>
    <property type="match status" value="1"/>
</dbReference>
<dbReference type="InterPro" id="IPR005123">
    <property type="entry name" value="Oxoglu/Fe-dep_dioxygenase_dom"/>
</dbReference>
<dbReference type="OrthoDB" id="41584at2759"/>
<feature type="compositionally biased region" description="Basic and acidic residues" evidence="1">
    <location>
        <begin position="40"/>
        <end position="51"/>
    </location>
</feature>
<dbReference type="GO" id="GO:0032451">
    <property type="term" value="F:demethylase activity"/>
    <property type="evidence" value="ECO:0007669"/>
    <property type="project" value="TreeGrafter"/>
</dbReference>
<dbReference type="SUPFAM" id="SSF51197">
    <property type="entry name" value="Clavaminate synthase-like"/>
    <property type="match status" value="1"/>
</dbReference>
<gene>
    <name evidence="3" type="ORF">FRACYDRAFT_185395</name>
</gene>
<dbReference type="InterPro" id="IPR032857">
    <property type="entry name" value="ALKBH4"/>
</dbReference>
<dbReference type="InterPro" id="IPR037151">
    <property type="entry name" value="AlkB-like_sf"/>
</dbReference>
<evidence type="ECO:0000313" key="4">
    <source>
        <dbReference type="Proteomes" id="UP000095751"/>
    </source>
</evidence>